<evidence type="ECO:0000256" key="2">
    <source>
        <dbReference type="ARBA" id="ARBA00022603"/>
    </source>
</evidence>
<dbReference type="Pfam" id="PF08032">
    <property type="entry name" value="SpoU_sub_bind"/>
    <property type="match status" value="1"/>
</dbReference>
<dbReference type="InterPro" id="IPR013123">
    <property type="entry name" value="SpoU_subst-bd"/>
</dbReference>
<reference evidence="6 7" key="1">
    <citation type="submission" date="2018-09" db="EMBL/GenBank/DDBJ databases">
        <title>YIM 75000 draft genome.</title>
        <authorList>
            <person name="Tang S."/>
            <person name="Feng Y."/>
        </authorList>
    </citation>
    <scope>NUCLEOTIDE SEQUENCE [LARGE SCALE GENOMIC DNA]</scope>
    <source>
        <strain evidence="6 7">YIM 75000</strain>
    </source>
</reference>
<dbReference type="GO" id="GO:0032259">
    <property type="term" value="P:methylation"/>
    <property type="evidence" value="ECO:0007669"/>
    <property type="project" value="UniProtKB-KW"/>
</dbReference>
<evidence type="ECO:0000256" key="4">
    <source>
        <dbReference type="SAM" id="MobiDB-lite"/>
    </source>
</evidence>
<dbReference type="OrthoDB" id="9785673at2"/>
<dbReference type="AlphaFoldDB" id="A0A3A3ZMA6"/>
<dbReference type="Proteomes" id="UP000265614">
    <property type="component" value="Unassembled WGS sequence"/>
</dbReference>
<organism evidence="6 7">
    <name type="scientific">Vallicoccus soli</name>
    <dbReference type="NCBI Taxonomy" id="2339232"/>
    <lineage>
        <taxon>Bacteria</taxon>
        <taxon>Bacillati</taxon>
        <taxon>Actinomycetota</taxon>
        <taxon>Actinomycetes</taxon>
        <taxon>Motilibacterales</taxon>
        <taxon>Vallicoccaceae</taxon>
        <taxon>Vallicoccus</taxon>
    </lineage>
</organism>
<dbReference type="SUPFAM" id="SSF75217">
    <property type="entry name" value="alpha/beta knot"/>
    <property type="match status" value="1"/>
</dbReference>
<dbReference type="InterPro" id="IPR029028">
    <property type="entry name" value="Alpha/beta_knot_MTases"/>
</dbReference>
<dbReference type="SUPFAM" id="SSF55315">
    <property type="entry name" value="L30e-like"/>
    <property type="match status" value="1"/>
</dbReference>
<evidence type="ECO:0000256" key="3">
    <source>
        <dbReference type="ARBA" id="ARBA00022679"/>
    </source>
</evidence>
<keyword evidence="7" id="KW-1185">Reference proteome</keyword>
<dbReference type="RefSeq" id="WP_119948681.1">
    <property type="nucleotide sequence ID" value="NZ_QZEZ01000001.1"/>
</dbReference>
<feature type="compositionally biased region" description="Gly residues" evidence="4">
    <location>
        <begin position="63"/>
        <end position="75"/>
    </location>
</feature>
<sequence>MAGNSQRRGAKRNPGSKKGAVVGSGGQRRRALKGRGPTPKAEERTGHPAARKAAAVARRAASGQGGQGGQGGGQRPSGPRRTGGPRGKESSEVVAGRNSVVEALRAGVPASTLFVATGLDSDDRVREALKRANQAGVAILEGTRTDLDRITDGAVHQGVALQVPPYDYAEPQDLLRDDTAGAPLVVALDGVTDPRNLGAVVRSTSAFGGAGVVVPERRAAGMTAAAWKTSAGTAARTPVARATNLTRALQDYKERGLFVVGLDADGEVELDELEIATEPLVLVVGGEGAGLSRLVKETCDLVARIPMDRGTESLNAGVAAGVALYEVSRRRRAARG</sequence>
<dbReference type="GO" id="GO:0003723">
    <property type="term" value="F:RNA binding"/>
    <property type="evidence" value="ECO:0007669"/>
    <property type="project" value="InterPro"/>
</dbReference>
<evidence type="ECO:0000313" key="6">
    <source>
        <dbReference type="EMBL" id="RJK97755.1"/>
    </source>
</evidence>
<gene>
    <name evidence="6" type="primary">rlmB</name>
    <name evidence="6" type="ORF">D5H78_01795</name>
</gene>
<dbReference type="Pfam" id="PF00588">
    <property type="entry name" value="SpoU_methylase"/>
    <property type="match status" value="1"/>
</dbReference>
<name>A0A3A3ZMA6_9ACTN</name>
<dbReference type="Gene3D" id="3.30.1330.30">
    <property type="match status" value="1"/>
</dbReference>
<evidence type="ECO:0000313" key="7">
    <source>
        <dbReference type="Proteomes" id="UP000265614"/>
    </source>
</evidence>
<feature type="region of interest" description="Disordered" evidence="4">
    <location>
        <begin position="1"/>
        <end position="95"/>
    </location>
</feature>
<dbReference type="NCBIfam" id="TIGR00186">
    <property type="entry name" value="rRNA_methyl_3"/>
    <property type="match status" value="1"/>
</dbReference>
<dbReference type="GO" id="GO:0006396">
    <property type="term" value="P:RNA processing"/>
    <property type="evidence" value="ECO:0007669"/>
    <property type="project" value="InterPro"/>
</dbReference>
<dbReference type="GO" id="GO:0008173">
    <property type="term" value="F:RNA methyltransferase activity"/>
    <property type="evidence" value="ECO:0007669"/>
    <property type="project" value="InterPro"/>
</dbReference>
<dbReference type="InterPro" id="IPR029064">
    <property type="entry name" value="Ribosomal_eL30-like_sf"/>
</dbReference>
<dbReference type="GO" id="GO:0005829">
    <property type="term" value="C:cytosol"/>
    <property type="evidence" value="ECO:0007669"/>
    <property type="project" value="TreeGrafter"/>
</dbReference>
<dbReference type="InterPro" id="IPR029026">
    <property type="entry name" value="tRNA_m1G_MTases_N"/>
</dbReference>
<dbReference type="FunFam" id="3.40.1280.10:FF:000015">
    <property type="entry name" value="Putative tRNA/rRNA methyltransferase"/>
    <property type="match status" value="1"/>
</dbReference>
<evidence type="ECO:0000259" key="5">
    <source>
        <dbReference type="SMART" id="SM00967"/>
    </source>
</evidence>
<accession>A0A3A3ZMA6</accession>
<dbReference type="PANTHER" id="PTHR46429:SF1">
    <property type="entry name" value="23S RRNA (GUANOSINE-2'-O-)-METHYLTRANSFERASE RLMB"/>
    <property type="match status" value="1"/>
</dbReference>
<dbReference type="InterPro" id="IPR001537">
    <property type="entry name" value="SpoU_MeTrfase"/>
</dbReference>
<dbReference type="Gene3D" id="3.40.1280.10">
    <property type="match status" value="1"/>
</dbReference>
<dbReference type="PANTHER" id="PTHR46429">
    <property type="entry name" value="23S RRNA (GUANOSINE-2'-O-)-METHYLTRANSFERASE RLMB"/>
    <property type="match status" value="1"/>
</dbReference>
<keyword evidence="2 6" id="KW-0489">Methyltransferase</keyword>
<dbReference type="CDD" id="cd18103">
    <property type="entry name" value="SpoU-like_RlmB"/>
    <property type="match status" value="1"/>
</dbReference>
<dbReference type="EMBL" id="QZEZ01000001">
    <property type="protein sequence ID" value="RJK97755.1"/>
    <property type="molecule type" value="Genomic_DNA"/>
</dbReference>
<dbReference type="FunFam" id="3.30.1330.30:FF:000024">
    <property type="entry name" value="Putative tRNA/rRNA methyltransferase"/>
    <property type="match status" value="1"/>
</dbReference>
<protein>
    <submittedName>
        <fullName evidence="6">23S rRNA (Guanosine(2251)-2'-O)-methyltransferase RlmB</fullName>
    </submittedName>
</protein>
<comment type="caution">
    <text evidence="6">The sequence shown here is derived from an EMBL/GenBank/DDBJ whole genome shotgun (WGS) entry which is preliminary data.</text>
</comment>
<proteinExistence type="inferred from homology"/>
<dbReference type="InterPro" id="IPR004441">
    <property type="entry name" value="rRNA_MeTrfase_TrmH"/>
</dbReference>
<dbReference type="SMART" id="SM00967">
    <property type="entry name" value="SpoU_sub_bind"/>
    <property type="match status" value="1"/>
</dbReference>
<evidence type="ECO:0000256" key="1">
    <source>
        <dbReference type="ARBA" id="ARBA00007228"/>
    </source>
</evidence>
<keyword evidence="3 6" id="KW-0808">Transferase</keyword>
<feature type="domain" description="RNA 2-O ribose methyltransferase substrate binding" evidence="5">
    <location>
        <begin position="93"/>
        <end position="169"/>
    </location>
</feature>
<feature type="compositionally biased region" description="Low complexity" evidence="4">
    <location>
        <begin position="47"/>
        <end position="62"/>
    </location>
</feature>
<comment type="similarity">
    <text evidence="1">Belongs to the class IV-like SAM-binding methyltransferase superfamily. RNA methyltransferase TrmH family.</text>
</comment>